<evidence type="ECO:0000313" key="2">
    <source>
        <dbReference type="Proteomes" id="UP000474718"/>
    </source>
</evidence>
<gene>
    <name evidence="1" type="ORF">GT747_11705</name>
</gene>
<dbReference type="RefSeq" id="WP_161213548.1">
    <property type="nucleotide sequence ID" value="NZ_WWVX01000008.1"/>
</dbReference>
<comment type="caution">
    <text evidence="1">The sequence shown here is derived from an EMBL/GenBank/DDBJ whole genome shotgun (WGS) entry which is preliminary data.</text>
</comment>
<name>A0ABW9WZG9_9FIRM</name>
<reference evidence="1 2" key="1">
    <citation type="journal article" date="2019" name="Nat. Med.">
        <title>A library of human gut bacterial isolates paired with longitudinal multiomics data enables mechanistic microbiome research.</title>
        <authorList>
            <person name="Poyet M."/>
            <person name="Groussin M."/>
            <person name="Gibbons S.M."/>
            <person name="Avila-Pacheco J."/>
            <person name="Jiang X."/>
            <person name="Kearney S.M."/>
            <person name="Perrotta A.R."/>
            <person name="Berdy B."/>
            <person name="Zhao S."/>
            <person name="Lieberman T.D."/>
            <person name="Swanson P.K."/>
            <person name="Smith M."/>
            <person name="Roesemann S."/>
            <person name="Alexander J.E."/>
            <person name="Rich S.A."/>
            <person name="Livny J."/>
            <person name="Vlamakis H."/>
            <person name="Clish C."/>
            <person name="Bullock K."/>
            <person name="Deik A."/>
            <person name="Scott J."/>
            <person name="Pierce K.A."/>
            <person name="Xavier R.J."/>
            <person name="Alm E.J."/>
        </authorList>
    </citation>
    <scope>NUCLEOTIDE SEQUENCE [LARGE SCALE GENOMIC DNA]</scope>
    <source>
        <strain evidence="1 2">BIOML-A2</strain>
    </source>
</reference>
<sequence>MMKALRKKDIDYLARLKDGRRSGRPILRIALLALPFALVLGAFAAAFFYYTGATSRLKKEDAPLQAYLQNPQNLQRQSKAVELSDQLAGYTARRDALKSDLDALAGYPRLYKELYRQVISLTGNAVQVESTSFSDETGLLSLELSSSGVKDAPSYIQKLRESGLFQDIAYRGYGVDEQDGRYHFTADCLLAASAQ</sequence>
<dbReference type="Proteomes" id="UP000474718">
    <property type="component" value="Unassembled WGS sequence"/>
</dbReference>
<protein>
    <recommendedName>
        <fullName evidence="3">Fimbrial assembly protein</fullName>
    </recommendedName>
</protein>
<keyword evidence="2" id="KW-1185">Reference proteome</keyword>
<evidence type="ECO:0008006" key="3">
    <source>
        <dbReference type="Google" id="ProtNLM"/>
    </source>
</evidence>
<proteinExistence type="predicted"/>
<organism evidence="1 2">
    <name type="scientific">Bittarella massiliensis</name>
    <name type="common">ex Durand et al. 2017</name>
    <dbReference type="NCBI Taxonomy" id="1720313"/>
    <lineage>
        <taxon>Bacteria</taxon>
        <taxon>Bacillati</taxon>
        <taxon>Bacillota</taxon>
        <taxon>Clostridia</taxon>
        <taxon>Eubacteriales</taxon>
        <taxon>Oscillospiraceae</taxon>
        <taxon>Bittarella (ex Durand et al. 2017)</taxon>
    </lineage>
</organism>
<accession>A0ABW9WZG9</accession>
<dbReference type="EMBL" id="WWVX01000008">
    <property type="protein sequence ID" value="MZL70418.1"/>
    <property type="molecule type" value="Genomic_DNA"/>
</dbReference>
<evidence type="ECO:0000313" key="1">
    <source>
        <dbReference type="EMBL" id="MZL70418.1"/>
    </source>
</evidence>